<evidence type="ECO:0000256" key="1">
    <source>
        <dbReference type="SAM" id="Phobius"/>
    </source>
</evidence>
<reference evidence="2" key="1">
    <citation type="submission" date="2018-11" db="EMBL/GenBank/DDBJ databases">
        <authorList>
            <consortium name="Genoscope - CEA"/>
            <person name="William W."/>
        </authorList>
    </citation>
    <scope>NUCLEOTIDE SEQUENCE</scope>
</reference>
<keyword evidence="1" id="KW-0472">Membrane</keyword>
<sequence length="201" mass="22056">MWCERRLRRVLLRRSGSGSSRVVFRSVSCFVVEWGFKLSQDGDLASRFCQRLCLVLRGDDGGSAMSKRARWILWLCGHSISVVCACNLSLEVQDLSSMSALFSLSGIALSLFCRRHLQVLVARAFVSGAFSIALFAVLRLYGVVVTAQCAGMSGSMFCRFPLYAGADVRGLCLPLSQPFWPVSFGFAVRSTCLALWLASSS</sequence>
<keyword evidence="1" id="KW-1133">Transmembrane helix</keyword>
<accession>A0A3P6AE70</accession>
<feature type="transmembrane region" description="Helical" evidence="1">
    <location>
        <begin position="120"/>
        <end position="142"/>
    </location>
</feature>
<organism evidence="2">
    <name type="scientific">Brassica oleracea</name>
    <name type="common">Wild cabbage</name>
    <dbReference type="NCBI Taxonomy" id="3712"/>
    <lineage>
        <taxon>Eukaryota</taxon>
        <taxon>Viridiplantae</taxon>
        <taxon>Streptophyta</taxon>
        <taxon>Embryophyta</taxon>
        <taxon>Tracheophyta</taxon>
        <taxon>Spermatophyta</taxon>
        <taxon>Magnoliopsida</taxon>
        <taxon>eudicotyledons</taxon>
        <taxon>Gunneridae</taxon>
        <taxon>Pentapetalae</taxon>
        <taxon>rosids</taxon>
        <taxon>malvids</taxon>
        <taxon>Brassicales</taxon>
        <taxon>Brassicaceae</taxon>
        <taxon>Brassiceae</taxon>
        <taxon>Brassica</taxon>
    </lineage>
</organism>
<dbReference type="EMBL" id="LR031872">
    <property type="protein sequence ID" value="VDC90067.1"/>
    <property type="molecule type" value="Genomic_DNA"/>
</dbReference>
<dbReference type="AlphaFoldDB" id="A0A3P6AE70"/>
<protein>
    <submittedName>
        <fullName evidence="2">Uncharacterized protein</fullName>
    </submittedName>
</protein>
<gene>
    <name evidence="2" type="ORF">BOLC3T15157H</name>
</gene>
<feature type="transmembrane region" description="Helical" evidence="1">
    <location>
        <begin position="71"/>
        <end position="90"/>
    </location>
</feature>
<proteinExistence type="predicted"/>
<evidence type="ECO:0000313" key="2">
    <source>
        <dbReference type="EMBL" id="VDC90067.1"/>
    </source>
</evidence>
<name>A0A3P6AE70_BRAOL</name>
<keyword evidence="1" id="KW-0812">Transmembrane</keyword>